<dbReference type="EMBL" id="JAAISW010000007">
    <property type="protein sequence ID" value="NSJ43353.1"/>
    <property type="molecule type" value="Genomic_DNA"/>
</dbReference>
<comment type="caution">
    <text evidence="1">The sequence shown here is derived from an EMBL/GenBank/DDBJ whole genome shotgun (WGS) entry which is preliminary data.</text>
</comment>
<name>A0ABD6LFK1_9FIRM</name>
<accession>A0ABD6LFK1</accession>
<protein>
    <submittedName>
        <fullName evidence="1">DUF2815 family protein</fullName>
    </submittedName>
</protein>
<reference evidence="1 2" key="1">
    <citation type="journal article" date="2020" name="Cell Host Microbe">
        <title>Functional and Genomic Variation between Human-Derived Isolates of Lachnospiraceae Reveals Inter- and Intra-Species Diversity.</title>
        <authorList>
            <person name="Sorbara M.T."/>
            <person name="Littmann E.R."/>
            <person name="Fontana E."/>
            <person name="Moody T.U."/>
            <person name="Kohout C.E."/>
            <person name="Gjonbalaj M."/>
            <person name="Eaton V."/>
            <person name="Seok R."/>
            <person name="Leiner I.M."/>
            <person name="Pamer E.G."/>
        </authorList>
    </citation>
    <scope>NUCLEOTIDE SEQUENCE [LARGE SCALE GENOMIC DNA]</scope>
    <source>
        <strain evidence="1 2">MSK.2.26</strain>
    </source>
</reference>
<evidence type="ECO:0000313" key="1">
    <source>
        <dbReference type="EMBL" id="NSJ43353.1"/>
    </source>
</evidence>
<evidence type="ECO:0000313" key="2">
    <source>
        <dbReference type="Proteomes" id="UP000719916"/>
    </source>
</evidence>
<dbReference type="RefSeq" id="WP_002589176.1">
    <property type="nucleotide sequence ID" value="NZ_CARCJL010000080.1"/>
</dbReference>
<gene>
    <name evidence="1" type="ORF">G5B26_07120</name>
</gene>
<dbReference type="Pfam" id="PF10991">
    <property type="entry name" value="Enc34_ssDNA-bd"/>
    <property type="match status" value="1"/>
</dbReference>
<dbReference type="InterPro" id="IPR012340">
    <property type="entry name" value="NA-bd_OB-fold"/>
</dbReference>
<sequence>MLVGRFRASYAHVFEPSTPPGGGEAKYQITMLIPKSDVNTYNAIVAEMNRALQEGLQKTFGGQMPARPSMPLYDGDGTKQNGEPWGEECRGHWVLRASSRTRPSVVDINIQPILDPNAFYSGCYARATVNFYPYNTNGNRGVGCGLNNVQKIADGEPLSGRTTAEEDFGGSNAYAGSAAAPNGYGQPAYQAMGYSQPAQQMQPYQQPAMGGYPSAMASGYSAPQPGALPQYQQAIDPVTGRPLPAGGVMGI</sequence>
<dbReference type="SUPFAM" id="SSF50249">
    <property type="entry name" value="Nucleic acid-binding proteins"/>
    <property type="match status" value="1"/>
</dbReference>
<dbReference type="AlphaFoldDB" id="A0ABD6LFK1"/>
<dbReference type="Gene3D" id="2.40.50.140">
    <property type="entry name" value="Nucleic acid-binding proteins"/>
    <property type="match status" value="1"/>
</dbReference>
<organism evidence="1 2">
    <name type="scientific">Enterocloster clostridioformis</name>
    <dbReference type="NCBI Taxonomy" id="1531"/>
    <lineage>
        <taxon>Bacteria</taxon>
        <taxon>Bacillati</taxon>
        <taxon>Bacillota</taxon>
        <taxon>Clostridia</taxon>
        <taxon>Lachnospirales</taxon>
        <taxon>Lachnospiraceae</taxon>
        <taxon>Enterocloster</taxon>
    </lineage>
</organism>
<dbReference type="InterPro" id="IPR022595">
    <property type="entry name" value="Enc34_ssDNA-bd"/>
</dbReference>
<dbReference type="Proteomes" id="UP000719916">
    <property type="component" value="Unassembled WGS sequence"/>
</dbReference>
<proteinExistence type="predicted"/>